<dbReference type="Pfam" id="PF02021">
    <property type="entry name" value="UPF0102"/>
    <property type="match status" value="1"/>
</dbReference>
<sequence length="117" mass="12628">MSGARSYHAGMAAEAAVARLYQDSGRSVAATRWRSSAGEIDLIARDGAEVIFIEVKQSRSHAEAAEHLSRRQMTRIYDAASLFLAGEPDGQNTSSRFDVALVDGQGRIEIIENAFAA</sequence>
<dbReference type="NCBIfam" id="NF011269">
    <property type="entry name" value="PRK14676.1"/>
    <property type="match status" value="1"/>
</dbReference>
<dbReference type="SUPFAM" id="SSF52980">
    <property type="entry name" value="Restriction endonuclease-like"/>
    <property type="match status" value="1"/>
</dbReference>
<dbReference type="AlphaFoldDB" id="A0A2W5SBN8"/>
<name>A0A2W5SBN8_CERSP</name>
<evidence type="ECO:0000256" key="2">
    <source>
        <dbReference type="HAMAP-Rule" id="MF_00048"/>
    </source>
</evidence>
<reference evidence="3 4" key="1">
    <citation type="submission" date="2017-08" db="EMBL/GenBank/DDBJ databases">
        <title>Infants hospitalized years apart are colonized by the same room-sourced microbial strains.</title>
        <authorList>
            <person name="Brooks B."/>
            <person name="Olm M.R."/>
            <person name="Firek B.A."/>
            <person name="Baker R."/>
            <person name="Thomas B.C."/>
            <person name="Morowitz M.J."/>
            <person name="Banfield J.F."/>
        </authorList>
    </citation>
    <scope>NUCLEOTIDE SEQUENCE [LARGE SCALE GENOMIC DNA]</scope>
    <source>
        <strain evidence="3">S2_003_000_R2_11</strain>
    </source>
</reference>
<evidence type="ECO:0000313" key="4">
    <source>
        <dbReference type="Proteomes" id="UP000248975"/>
    </source>
</evidence>
<organism evidence="3 4">
    <name type="scientific">Cereibacter sphaeroides</name>
    <name type="common">Rhodobacter sphaeroides</name>
    <dbReference type="NCBI Taxonomy" id="1063"/>
    <lineage>
        <taxon>Bacteria</taxon>
        <taxon>Pseudomonadati</taxon>
        <taxon>Pseudomonadota</taxon>
        <taxon>Alphaproteobacteria</taxon>
        <taxon>Rhodobacterales</taxon>
        <taxon>Paracoccaceae</taxon>
        <taxon>Cereibacter</taxon>
    </lineage>
</organism>
<dbReference type="InterPro" id="IPR011856">
    <property type="entry name" value="tRNA_endonuc-like_dom_sf"/>
</dbReference>
<evidence type="ECO:0000313" key="3">
    <source>
        <dbReference type="EMBL" id="PZR00452.1"/>
    </source>
</evidence>
<dbReference type="PANTHER" id="PTHR34039">
    <property type="entry name" value="UPF0102 PROTEIN YRAN"/>
    <property type="match status" value="1"/>
</dbReference>
<comment type="caution">
    <text evidence="3">The sequence shown here is derived from an EMBL/GenBank/DDBJ whole genome shotgun (WGS) entry which is preliminary data.</text>
</comment>
<comment type="similarity">
    <text evidence="1 2">Belongs to the UPF0102 family.</text>
</comment>
<dbReference type="InterPro" id="IPR011335">
    <property type="entry name" value="Restrct_endonuc-II-like"/>
</dbReference>
<dbReference type="InterPro" id="IPR003509">
    <property type="entry name" value="UPF0102_YraN-like"/>
</dbReference>
<protein>
    <recommendedName>
        <fullName evidence="2">UPF0102 protein DI533_07740</fullName>
    </recommendedName>
</protein>
<accession>A0A2W5SBN8</accession>
<dbReference type="PANTHER" id="PTHR34039:SF1">
    <property type="entry name" value="UPF0102 PROTEIN YRAN"/>
    <property type="match status" value="1"/>
</dbReference>
<dbReference type="HAMAP" id="MF_00048">
    <property type="entry name" value="UPF0102"/>
    <property type="match status" value="1"/>
</dbReference>
<dbReference type="EMBL" id="QFQS01000001">
    <property type="protein sequence ID" value="PZR00452.1"/>
    <property type="molecule type" value="Genomic_DNA"/>
</dbReference>
<dbReference type="Proteomes" id="UP000248975">
    <property type="component" value="Unassembled WGS sequence"/>
</dbReference>
<dbReference type="Gene3D" id="3.40.1350.10">
    <property type="match status" value="1"/>
</dbReference>
<dbReference type="GO" id="GO:0003676">
    <property type="term" value="F:nucleic acid binding"/>
    <property type="evidence" value="ECO:0007669"/>
    <property type="project" value="InterPro"/>
</dbReference>
<gene>
    <name evidence="3" type="ORF">DI533_07740</name>
</gene>
<evidence type="ECO:0000256" key="1">
    <source>
        <dbReference type="ARBA" id="ARBA00006738"/>
    </source>
</evidence>
<proteinExistence type="inferred from homology"/>